<sequence>MTNGISSYVLSNGKKFAGLDLILYKFHIQTIRAISSYECISKYPILKELLRRLSLGYHFSELYSG</sequence>
<reference evidence="2" key="1">
    <citation type="submission" date="2016-11" db="EMBL/GenBank/DDBJ databases">
        <authorList>
            <person name="Varghese N."/>
            <person name="Submissions S."/>
        </authorList>
    </citation>
    <scope>NUCLEOTIDE SEQUENCE [LARGE SCALE GENOMIC DNA]</scope>
    <source>
        <strain evidence="2">USBA-503</strain>
    </source>
</reference>
<evidence type="ECO:0000313" key="1">
    <source>
        <dbReference type="EMBL" id="SHK94605.1"/>
    </source>
</evidence>
<dbReference type="EMBL" id="FRAF01000028">
    <property type="protein sequence ID" value="SHK94605.1"/>
    <property type="molecule type" value="Genomic_DNA"/>
</dbReference>
<gene>
    <name evidence="1" type="ORF">SAMN05443507_12835</name>
</gene>
<keyword evidence="2" id="KW-1185">Reference proteome</keyword>
<dbReference type="STRING" id="1830138.SAMN05443507_12835"/>
<dbReference type="AlphaFoldDB" id="A0A1M6WM54"/>
<protein>
    <submittedName>
        <fullName evidence="1">Uncharacterized protein</fullName>
    </submittedName>
</protein>
<accession>A0A1M6WM54</accession>
<dbReference type="Proteomes" id="UP000184016">
    <property type="component" value="Unassembled WGS sequence"/>
</dbReference>
<organism evidence="1 2">
    <name type="scientific">Alicyclobacillus tolerans</name>
    <dbReference type="NCBI Taxonomy" id="90970"/>
    <lineage>
        <taxon>Bacteria</taxon>
        <taxon>Bacillati</taxon>
        <taxon>Bacillota</taxon>
        <taxon>Bacilli</taxon>
        <taxon>Bacillales</taxon>
        <taxon>Alicyclobacillaceae</taxon>
        <taxon>Alicyclobacillus</taxon>
    </lineage>
</organism>
<name>A0A1M6WM54_9BACL</name>
<proteinExistence type="predicted"/>
<evidence type="ECO:0000313" key="2">
    <source>
        <dbReference type="Proteomes" id="UP000184016"/>
    </source>
</evidence>